<name>A0A450YQ31_9GAMM</name>
<sequence length="123" mass="13839">MRLSRLLRPCKFHPYGGVRRRRASKDKIREIALRPHNLDRNVVEKVDRIIRGAVNYFGKPAPGRTLLGGVLFPARRRLEVYFFIQETEVIGSVEDNVIENGDSHDVAGFPHLLGDIHVGGGGQ</sequence>
<evidence type="ECO:0000313" key="1">
    <source>
        <dbReference type="EMBL" id="VFK43648.1"/>
    </source>
</evidence>
<proteinExistence type="predicted"/>
<protein>
    <submittedName>
        <fullName evidence="1">Uncharacterized protein</fullName>
    </submittedName>
</protein>
<accession>A0A450YQ31</accession>
<dbReference type="EMBL" id="CAADFS010000017">
    <property type="protein sequence ID" value="VFK43648.1"/>
    <property type="molecule type" value="Genomic_DNA"/>
</dbReference>
<organism evidence="1">
    <name type="scientific">Candidatus Kentrum sp. TC</name>
    <dbReference type="NCBI Taxonomy" id="2126339"/>
    <lineage>
        <taxon>Bacteria</taxon>
        <taxon>Pseudomonadati</taxon>
        <taxon>Pseudomonadota</taxon>
        <taxon>Gammaproteobacteria</taxon>
        <taxon>Candidatus Kentrum</taxon>
    </lineage>
</organism>
<reference evidence="1" key="1">
    <citation type="submission" date="2019-02" db="EMBL/GenBank/DDBJ databases">
        <authorList>
            <person name="Gruber-Vodicka R. H."/>
            <person name="Seah K. B. B."/>
        </authorList>
    </citation>
    <scope>NUCLEOTIDE SEQUENCE</scope>
    <source>
        <strain evidence="1">BECK_BZ123</strain>
    </source>
</reference>
<gene>
    <name evidence="1" type="ORF">BECKTC1821D_GA0114238_101725</name>
</gene>
<dbReference type="AlphaFoldDB" id="A0A450YQ31"/>